<protein>
    <submittedName>
        <fullName evidence="2">Uncharacterized protein</fullName>
    </submittedName>
</protein>
<evidence type="ECO:0000256" key="1">
    <source>
        <dbReference type="SAM" id="Phobius"/>
    </source>
</evidence>
<dbReference type="Proteomes" id="UP000014204">
    <property type="component" value="Unassembled WGS sequence"/>
</dbReference>
<feature type="transmembrane region" description="Helical" evidence="1">
    <location>
        <begin position="97"/>
        <end position="116"/>
    </location>
</feature>
<feature type="transmembrane region" description="Helical" evidence="1">
    <location>
        <begin position="201"/>
        <end position="219"/>
    </location>
</feature>
<organism evidence="2 3">
    <name type="scientific">Adlercreutzia caecimuris B7</name>
    <dbReference type="NCBI Taxonomy" id="1235794"/>
    <lineage>
        <taxon>Bacteria</taxon>
        <taxon>Bacillati</taxon>
        <taxon>Actinomycetota</taxon>
        <taxon>Coriobacteriia</taxon>
        <taxon>Eggerthellales</taxon>
        <taxon>Eggerthellaceae</taxon>
        <taxon>Adlercreutzia</taxon>
    </lineage>
</organism>
<feature type="transmembrane region" description="Helical" evidence="1">
    <location>
        <begin position="256"/>
        <end position="275"/>
    </location>
</feature>
<dbReference type="GeneID" id="82191969"/>
<keyword evidence="1" id="KW-0472">Membrane</keyword>
<keyword evidence="1" id="KW-0812">Transmembrane</keyword>
<reference evidence="2 3" key="1">
    <citation type="submission" date="2013-04" db="EMBL/GenBank/DDBJ databases">
        <title>The Genome Sequence of Enterorhabdus caecimuris B7.</title>
        <authorList>
            <consortium name="The Broad Institute Genomics Platform"/>
            <consortium name="The Broad Institute Genome Sequencing Center for Infectious Disease"/>
            <person name="Earl A."/>
            <person name="Xavier R."/>
            <person name="Elson C."/>
            <person name="Duck W."/>
            <person name="Walker B."/>
            <person name="Young S."/>
            <person name="Zeng Q."/>
            <person name="Gargeya S."/>
            <person name="Fitzgerald M."/>
            <person name="Haas B."/>
            <person name="Abouelleil A."/>
            <person name="Allen A.W."/>
            <person name="Alvarado L."/>
            <person name="Arachchi H.M."/>
            <person name="Berlin A.M."/>
            <person name="Chapman S.B."/>
            <person name="Gainer-Dewar J."/>
            <person name="Goldberg J."/>
            <person name="Griggs A."/>
            <person name="Gujja S."/>
            <person name="Hansen M."/>
            <person name="Howarth C."/>
            <person name="Imamovic A."/>
            <person name="Ireland A."/>
            <person name="Larimer J."/>
            <person name="McCowan C."/>
            <person name="Murphy C."/>
            <person name="Pearson M."/>
            <person name="Poon T.W."/>
            <person name="Priest M."/>
            <person name="Roberts A."/>
            <person name="Saif S."/>
            <person name="Shea T."/>
            <person name="Sisk P."/>
            <person name="Sykes S."/>
            <person name="Wortman J."/>
            <person name="Nusbaum C."/>
            <person name="Birren B."/>
        </authorList>
    </citation>
    <scope>NUCLEOTIDE SEQUENCE [LARGE SCALE GENOMIC DNA]</scope>
    <source>
        <strain evidence="2 3">B7</strain>
    </source>
</reference>
<accession>R9L542</accession>
<proteinExistence type="predicted"/>
<feature type="transmembrane region" description="Helical" evidence="1">
    <location>
        <begin position="287"/>
        <end position="306"/>
    </location>
</feature>
<feature type="transmembrane region" description="Helical" evidence="1">
    <location>
        <begin position="73"/>
        <end position="91"/>
    </location>
</feature>
<evidence type="ECO:0000313" key="3">
    <source>
        <dbReference type="Proteomes" id="UP000014204"/>
    </source>
</evidence>
<evidence type="ECO:0000313" key="2">
    <source>
        <dbReference type="EMBL" id="EOS50867.1"/>
    </source>
</evidence>
<keyword evidence="3" id="KW-1185">Reference proteome</keyword>
<name>R9L542_9ACTN</name>
<feature type="transmembrane region" description="Helical" evidence="1">
    <location>
        <begin position="16"/>
        <end position="35"/>
    </location>
</feature>
<gene>
    <name evidence="2" type="ORF">C811_01283</name>
</gene>
<feature type="transmembrane region" description="Helical" evidence="1">
    <location>
        <begin position="163"/>
        <end position="181"/>
    </location>
</feature>
<dbReference type="RefSeq" id="WP_016309490.1">
    <property type="nucleotide sequence ID" value="NZ_KE159646.1"/>
</dbReference>
<dbReference type="HOGENOM" id="CLU_784675_0_0_11"/>
<feature type="transmembrane region" description="Helical" evidence="1">
    <location>
        <begin position="231"/>
        <end position="250"/>
    </location>
</feature>
<sequence length="353" mass="39527">MGLIGVLRGPEGYETYYVYLAGAACMIFASAIIAYSRYQANLYAKFISLRKDGLYQQTYVAVYQAKDSVLNESMPPIILSLLGSLAAGYFLDAKVALIIWNGVVLFFVIGNNIQIIRKGSKVTDQEQQDKVRKSNPTRNCPQQARLRRDMSEKGQKNSVSKSYDVILIFVTALAAPLAVHVCDVTMGKENNPLSSEKLLCAYFALIAAYVIYEFLLSYYKQTRLWDRGWKFGNSDALIISTYIVVAAIAIGYYDTLGGTLFILAILLLFVAILIFRPNRVRLDSRSMVLFALVVAVVIPAILLNTFGSGILDNPGRLAWIWVGQLIVCLVFDGVYVLLKRFVDTDRRNRKDEE</sequence>
<comment type="caution">
    <text evidence="2">The sequence shown here is derived from an EMBL/GenBank/DDBJ whole genome shotgun (WGS) entry which is preliminary data.</text>
</comment>
<keyword evidence="1" id="KW-1133">Transmembrane helix</keyword>
<dbReference type="AlphaFoldDB" id="R9L542"/>
<dbReference type="STRING" id="1235794.C811_01283"/>
<feature type="transmembrane region" description="Helical" evidence="1">
    <location>
        <begin position="318"/>
        <end position="338"/>
    </location>
</feature>
<dbReference type="EMBL" id="ASSY01000008">
    <property type="protein sequence ID" value="EOS50867.1"/>
    <property type="molecule type" value="Genomic_DNA"/>
</dbReference>